<dbReference type="EMBL" id="JAFMOY010000076">
    <property type="protein sequence ID" value="MBU9843528.1"/>
    <property type="molecule type" value="Genomic_DNA"/>
</dbReference>
<dbReference type="Proteomes" id="UP000739284">
    <property type="component" value="Unassembled WGS sequence"/>
</dbReference>
<dbReference type="RefSeq" id="WP_217147595.1">
    <property type="nucleotide sequence ID" value="NZ_JAFMOY010000076.1"/>
</dbReference>
<protein>
    <submittedName>
        <fullName evidence="1">Uncharacterized protein</fullName>
    </submittedName>
</protein>
<comment type="caution">
    <text evidence="1">The sequence shown here is derived from an EMBL/GenBank/DDBJ whole genome shotgun (WGS) entry which is preliminary data.</text>
</comment>
<name>A0ABS6L9A9_9GAMM</name>
<sequence>MDKDIVVYLIPIRYGEKIKMIKISTITESEFLKSHLPILFHHENYSKNYYQILEDSVGLFVFSAQSNISPELVEDCSVVGVGCDQNVVFLILKVKQ</sequence>
<accession>A0ABS6L9A9</accession>
<keyword evidence="2" id="KW-1185">Reference proteome</keyword>
<evidence type="ECO:0000313" key="1">
    <source>
        <dbReference type="EMBL" id="MBU9843528.1"/>
    </source>
</evidence>
<proteinExistence type="predicted"/>
<organism evidence="1 2">
    <name type="scientific">Rahnella ecdela</name>
    <dbReference type="NCBI Taxonomy" id="2816250"/>
    <lineage>
        <taxon>Bacteria</taxon>
        <taxon>Pseudomonadati</taxon>
        <taxon>Pseudomonadota</taxon>
        <taxon>Gammaproteobacteria</taxon>
        <taxon>Enterobacterales</taxon>
        <taxon>Yersiniaceae</taxon>
        <taxon>Rahnella</taxon>
    </lineage>
</organism>
<gene>
    <name evidence="1" type="ORF">J1784_00395</name>
</gene>
<evidence type="ECO:0000313" key="2">
    <source>
        <dbReference type="Proteomes" id="UP000739284"/>
    </source>
</evidence>
<reference evidence="1 2" key="1">
    <citation type="submission" date="2021-03" db="EMBL/GenBank/DDBJ databases">
        <title>Five novel Rahnella species.</title>
        <authorList>
            <person name="Brady C."/>
            <person name="Asselin J."/>
            <person name="Beer S."/>
            <person name="Bruberg M.B."/>
            <person name="Crampton B."/>
            <person name="Venter S."/>
            <person name="Arnold D."/>
            <person name="Denman S."/>
        </authorList>
    </citation>
    <scope>NUCLEOTIDE SEQUENCE [LARGE SCALE GENOMIC DNA]</scope>
    <source>
        <strain evidence="1 2">FRB 231</strain>
    </source>
</reference>